<dbReference type="EMBL" id="LWDX02069319">
    <property type="protein sequence ID" value="OEL14657.1"/>
    <property type="molecule type" value="Genomic_DNA"/>
</dbReference>
<dbReference type="Proteomes" id="UP000095767">
    <property type="component" value="Unassembled WGS sequence"/>
</dbReference>
<organism evidence="2 3">
    <name type="scientific">Dichanthelium oligosanthes</name>
    <dbReference type="NCBI Taxonomy" id="888268"/>
    <lineage>
        <taxon>Eukaryota</taxon>
        <taxon>Viridiplantae</taxon>
        <taxon>Streptophyta</taxon>
        <taxon>Embryophyta</taxon>
        <taxon>Tracheophyta</taxon>
        <taxon>Spermatophyta</taxon>
        <taxon>Magnoliopsida</taxon>
        <taxon>Liliopsida</taxon>
        <taxon>Poales</taxon>
        <taxon>Poaceae</taxon>
        <taxon>PACMAD clade</taxon>
        <taxon>Panicoideae</taxon>
        <taxon>Panicodae</taxon>
        <taxon>Paniceae</taxon>
        <taxon>Dichantheliinae</taxon>
        <taxon>Dichanthelium</taxon>
    </lineage>
</organism>
<evidence type="ECO:0000259" key="1">
    <source>
        <dbReference type="Pfam" id="PF12274"/>
    </source>
</evidence>
<accession>A0A1E5UP62</accession>
<evidence type="ECO:0000313" key="2">
    <source>
        <dbReference type="EMBL" id="OEL14657.1"/>
    </source>
</evidence>
<gene>
    <name evidence="2" type="ORF">BAE44_0024325</name>
</gene>
<reference evidence="2 3" key="1">
    <citation type="submission" date="2016-09" db="EMBL/GenBank/DDBJ databases">
        <title>The draft genome of Dichanthelium oligosanthes: A C3 panicoid grass species.</title>
        <authorList>
            <person name="Studer A.J."/>
            <person name="Schnable J.C."/>
            <person name="Brutnell T.P."/>
        </authorList>
    </citation>
    <scope>NUCLEOTIDE SEQUENCE [LARGE SCALE GENOMIC DNA]</scope>
    <source>
        <strain evidence="3">cv. Kellogg 1175</strain>
        <tissue evidence="2">Leaf</tissue>
    </source>
</reference>
<dbReference type="PANTHER" id="PTHR34710:SF22">
    <property type="match status" value="1"/>
</dbReference>
<keyword evidence="3" id="KW-1185">Reference proteome</keyword>
<evidence type="ECO:0000313" key="3">
    <source>
        <dbReference type="Proteomes" id="UP000095767"/>
    </source>
</evidence>
<dbReference type="AlphaFoldDB" id="A0A1E5UP62"/>
<comment type="caution">
    <text evidence="2">The sequence shown here is derived from an EMBL/GenBank/DDBJ whole genome shotgun (WGS) entry which is preliminary data.</text>
</comment>
<dbReference type="Pfam" id="PF12274">
    <property type="entry name" value="DUF3615"/>
    <property type="match status" value="1"/>
</dbReference>
<dbReference type="InterPro" id="IPR022059">
    <property type="entry name" value="DUF3615"/>
</dbReference>
<proteinExistence type="predicted"/>
<sequence length="144" mass="16461">MAFRPDYTIEPCMAVRQDIEFAETALQYHNDDPSNEVKYELIKAITSNYMFYGSGNYGHVNFTARAKQENSEEQLFFAELNLRGDFTTLTCFRCLKEKEDQIGGLKDTNREGSGVDKEHCYLCEDALKHPRDGASYHAGHSMGR</sequence>
<dbReference type="PANTHER" id="PTHR34710">
    <property type="entry name" value="OS03G0834100 PROTEIN"/>
    <property type="match status" value="1"/>
</dbReference>
<name>A0A1E5UP62_9POAL</name>
<dbReference type="OrthoDB" id="678896at2759"/>
<feature type="domain" description="DUF3615" evidence="1">
    <location>
        <begin position="22"/>
        <end position="130"/>
    </location>
</feature>
<protein>
    <recommendedName>
        <fullName evidence="1">DUF3615 domain-containing protein</fullName>
    </recommendedName>
</protein>